<keyword evidence="1" id="KW-0472">Membrane</keyword>
<keyword evidence="1" id="KW-0812">Transmembrane</keyword>
<reference evidence="2 3" key="1">
    <citation type="submission" date="2006-02" db="EMBL/GenBank/DDBJ databases">
        <authorList>
            <person name="Amann R."/>
            <person name="Ferriera S."/>
            <person name="Johnson J."/>
            <person name="Kravitz S."/>
            <person name="Halpern A."/>
            <person name="Remington K."/>
            <person name="Beeson K."/>
            <person name="Tran B."/>
            <person name="Rogers Y.-H."/>
            <person name="Friedman R."/>
            <person name="Venter J.C."/>
        </authorList>
    </citation>
    <scope>NUCLEOTIDE SEQUENCE [LARGE SCALE GENOMIC DNA]</scope>
    <source>
        <strain evidence="2 3">DSM 3645</strain>
    </source>
</reference>
<evidence type="ECO:0000256" key="1">
    <source>
        <dbReference type="SAM" id="Phobius"/>
    </source>
</evidence>
<comment type="caution">
    <text evidence="2">The sequence shown here is derived from an EMBL/GenBank/DDBJ whole genome shotgun (WGS) entry which is preliminary data.</text>
</comment>
<sequence>MRDKRFDNRAILRPNPAREIKYRFENTILISRSDASPANEHASSRSAENVTRSCLLICAYFSIALISICAMVWIAHSLASLSLVDIEAAAPKLRRRAVLKQLHAGKRTDQLPMILENWKLHPKRKIATLWMRIT</sequence>
<dbReference type="AlphaFoldDB" id="A3ZMA3"/>
<gene>
    <name evidence="2" type="ORF">DSM3645_00120</name>
</gene>
<organism evidence="2 3">
    <name type="scientific">Blastopirellula marina DSM 3645</name>
    <dbReference type="NCBI Taxonomy" id="314230"/>
    <lineage>
        <taxon>Bacteria</taxon>
        <taxon>Pseudomonadati</taxon>
        <taxon>Planctomycetota</taxon>
        <taxon>Planctomycetia</taxon>
        <taxon>Pirellulales</taxon>
        <taxon>Pirellulaceae</taxon>
        <taxon>Blastopirellula</taxon>
    </lineage>
</organism>
<protein>
    <submittedName>
        <fullName evidence="2">Uncharacterized protein</fullName>
    </submittedName>
</protein>
<dbReference type="HOGENOM" id="CLU_1892121_0_0_0"/>
<evidence type="ECO:0000313" key="3">
    <source>
        <dbReference type="Proteomes" id="UP000004358"/>
    </source>
</evidence>
<proteinExistence type="predicted"/>
<dbReference type="EMBL" id="AANZ01000002">
    <property type="protein sequence ID" value="EAQ82072.1"/>
    <property type="molecule type" value="Genomic_DNA"/>
</dbReference>
<name>A3ZMA3_9BACT</name>
<keyword evidence="1" id="KW-1133">Transmembrane helix</keyword>
<accession>A3ZMA3</accession>
<feature type="transmembrane region" description="Helical" evidence="1">
    <location>
        <begin position="54"/>
        <end position="75"/>
    </location>
</feature>
<evidence type="ECO:0000313" key="2">
    <source>
        <dbReference type="EMBL" id="EAQ82072.1"/>
    </source>
</evidence>
<dbReference type="Proteomes" id="UP000004358">
    <property type="component" value="Unassembled WGS sequence"/>
</dbReference>